<name>A0A1C7LXN9_GRIFR</name>
<dbReference type="InterPro" id="IPR001232">
    <property type="entry name" value="SKP1-like"/>
</dbReference>
<keyword evidence="2 3" id="KW-0833">Ubl conjugation pathway</keyword>
<dbReference type="InterPro" id="IPR016897">
    <property type="entry name" value="SKP1"/>
</dbReference>
<evidence type="ECO:0000313" key="6">
    <source>
        <dbReference type="EMBL" id="OBZ69238.1"/>
    </source>
</evidence>
<dbReference type="Proteomes" id="UP000092993">
    <property type="component" value="Unassembled WGS sequence"/>
</dbReference>
<dbReference type="OMA" id="NHELRIN"/>
<dbReference type="OrthoDB" id="2342932at2759"/>
<evidence type="ECO:0000259" key="4">
    <source>
        <dbReference type="Pfam" id="PF01466"/>
    </source>
</evidence>
<dbReference type="EMBL" id="LUGG01000018">
    <property type="protein sequence ID" value="OBZ69238.1"/>
    <property type="molecule type" value="Genomic_DNA"/>
</dbReference>
<comment type="pathway">
    <text evidence="3">Protein modification; protein ubiquitination.</text>
</comment>
<dbReference type="AlphaFoldDB" id="A0A1C7LXN9"/>
<feature type="domain" description="SKP1 component POZ" evidence="5">
    <location>
        <begin position="1"/>
        <end position="57"/>
    </location>
</feature>
<dbReference type="SMART" id="SM00512">
    <property type="entry name" value="Skp1"/>
    <property type="match status" value="1"/>
</dbReference>
<evidence type="ECO:0000256" key="2">
    <source>
        <dbReference type="ARBA" id="ARBA00022786"/>
    </source>
</evidence>
<reference evidence="6 7" key="1">
    <citation type="submission" date="2016-03" db="EMBL/GenBank/DDBJ databases">
        <title>Whole genome sequencing of Grifola frondosa 9006-11.</title>
        <authorList>
            <person name="Min B."/>
            <person name="Park H."/>
            <person name="Kim J.-G."/>
            <person name="Cho H."/>
            <person name="Oh Y.-L."/>
            <person name="Kong W.-S."/>
            <person name="Choi I.-G."/>
        </authorList>
    </citation>
    <scope>NUCLEOTIDE SEQUENCE [LARGE SCALE GENOMIC DNA]</scope>
    <source>
        <strain evidence="6 7">9006-11</strain>
    </source>
</reference>
<evidence type="ECO:0000256" key="1">
    <source>
        <dbReference type="ARBA" id="ARBA00009993"/>
    </source>
</evidence>
<dbReference type="PIRSF" id="PIRSF028729">
    <property type="entry name" value="E3_ubiquit_lig_SCF_Skp"/>
    <property type="match status" value="1"/>
</dbReference>
<dbReference type="InterPro" id="IPR011333">
    <property type="entry name" value="SKP1/BTB/POZ_sf"/>
</dbReference>
<dbReference type="SUPFAM" id="SSF54695">
    <property type="entry name" value="POZ domain"/>
    <property type="match status" value="1"/>
</dbReference>
<comment type="subunit">
    <text evidence="3">Component of the SCF (SKP1-CUL1-F-box protein) E3 ubiquitin ligase complexes.</text>
</comment>
<accession>A0A1C7LXN9</accession>
<evidence type="ECO:0000256" key="3">
    <source>
        <dbReference type="PIRNR" id="PIRNR028729"/>
    </source>
</evidence>
<dbReference type="InterPro" id="IPR036296">
    <property type="entry name" value="SKP1-like_dim_sf"/>
</dbReference>
<keyword evidence="7" id="KW-1185">Reference proteome</keyword>
<keyword evidence="6" id="KW-0436">Ligase</keyword>
<evidence type="ECO:0000259" key="5">
    <source>
        <dbReference type="Pfam" id="PF03931"/>
    </source>
</evidence>
<gene>
    <name evidence="6" type="primary">sconC_0</name>
    <name evidence="6" type="ORF">A0H81_10775</name>
</gene>
<sequence length="137" mass="15662">MVVFTTEDGQQHEADYEIIAQFGLFKDVERSQFMKPLPIPDVSSAAFKKILQYCGRHSGDHDREINPILYMFEAVDPWDLQFFGRIDHALLFEIISAAKSLRIPRLYHLGYKLVANDIKGKSMEEVRAIFGLDNVGA</sequence>
<feature type="domain" description="SKP1 component dimerisation" evidence="4">
    <location>
        <begin position="105"/>
        <end position="134"/>
    </location>
</feature>
<proteinExistence type="inferred from homology"/>
<dbReference type="Gene3D" id="3.30.710.10">
    <property type="entry name" value="Potassium Channel Kv1.1, Chain A"/>
    <property type="match status" value="1"/>
</dbReference>
<dbReference type="InterPro" id="IPR016072">
    <property type="entry name" value="Skp1_comp_dimer"/>
</dbReference>
<comment type="similarity">
    <text evidence="1 3">Belongs to the SKP1 family.</text>
</comment>
<dbReference type="GO" id="GO:0016567">
    <property type="term" value="P:protein ubiquitination"/>
    <property type="evidence" value="ECO:0007669"/>
    <property type="project" value="UniProtKB-UniPathway"/>
</dbReference>
<dbReference type="GO" id="GO:0016874">
    <property type="term" value="F:ligase activity"/>
    <property type="evidence" value="ECO:0007669"/>
    <property type="project" value="UniProtKB-KW"/>
</dbReference>
<organism evidence="6 7">
    <name type="scientific">Grifola frondosa</name>
    <name type="common">Maitake</name>
    <name type="synonym">Polyporus frondosus</name>
    <dbReference type="NCBI Taxonomy" id="5627"/>
    <lineage>
        <taxon>Eukaryota</taxon>
        <taxon>Fungi</taxon>
        <taxon>Dikarya</taxon>
        <taxon>Basidiomycota</taxon>
        <taxon>Agaricomycotina</taxon>
        <taxon>Agaricomycetes</taxon>
        <taxon>Polyporales</taxon>
        <taxon>Grifolaceae</taxon>
        <taxon>Grifola</taxon>
    </lineage>
</organism>
<dbReference type="Pfam" id="PF01466">
    <property type="entry name" value="Skp1"/>
    <property type="match status" value="1"/>
</dbReference>
<dbReference type="SUPFAM" id="SSF81382">
    <property type="entry name" value="Skp1 dimerisation domain-like"/>
    <property type="match status" value="1"/>
</dbReference>
<comment type="function">
    <text evidence="3">Essential component of the SCF (SKP1-CUL1-F-box protein) E3 ubiquitin ligase complexes, which mediate the ubiquitination and subsequent proteasomal degradation of target proteins.</text>
</comment>
<dbReference type="PANTHER" id="PTHR11165">
    <property type="entry name" value="SKP1"/>
    <property type="match status" value="1"/>
</dbReference>
<protein>
    <recommendedName>
        <fullName evidence="3">E3 ubiquitin ligase complex SCF subunit</fullName>
    </recommendedName>
</protein>
<dbReference type="Pfam" id="PF03931">
    <property type="entry name" value="Skp1_POZ"/>
    <property type="match status" value="1"/>
</dbReference>
<evidence type="ECO:0000313" key="7">
    <source>
        <dbReference type="Proteomes" id="UP000092993"/>
    </source>
</evidence>
<dbReference type="InterPro" id="IPR016073">
    <property type="entry name" value="Skp1_comp_POZ"/>
</dbReference>
<dbReference type="STRING" id="5627.A0A1C7LXN9"/>
<dbReference type="UniPathway" id="UPA00143"/>
<dbReference type="GO" id="GO:0006511">
    <property type="term" value="P:ubiquitin-dependent protein catabolic process"/>
    <property type="evidence" value="ECO:0007669"/>
    <property type="project" value="InterPro"/>
</dbReference>
<comment type="caution">
    <text evidence="6">The sequence shown here is derived from an EMBL/GenBank/DDBJ whole genome shotgun (WGS) entry which is preliminary data.</text>
</comment>